<keyword evidence="2" id="KW-0812">Transmembrane</keyword>
<dbReference type="Proteomes" id="UP000027222">
    <property type="component" value="Unassembled WGS sequence"/>
</dbReference>
<feature type="transmembrane region" description="Helical" evidence="2">
    <location>
        <begin position="139"/>
        <end position="163"/>
    </location>
</feature>
<feature type="transmembrane region" description="Helical" evidence="2">
    <location>
        <begin position="98"/>
        <end position="119"/>
    </location>
</feature>
<dbReference type="OrthoDB" id="3070245at2759"/>
<reference evidence="4" key="1">
    <citation type="journal article" date="2014" name="Proc. Natl. Acad. Sci. U.S.A.">
        <title>Extensive sampling of basidiomycete genomes demonstrates inadequacy of the white-rot/brown-rot paradigm for wood decay fungi.</title>
        <authorList>
            <person name="Riley R."/>
            <person name="Salamov A.A."/>
            <person name="Brown D.W."/>
            <person name="Nagy L.G."/>
            <person name="Floudas D."/>
            <person name="Held B.W."/>
            <person name="Levasseur A."/>
            <person name="Lombard V."/>
            <person name="Morin E."/>
            <person name="Otillar R."/>
            <person name="Lindquist E.A."/>
            <person name="Sun H."/>
            <person name="LaButti K.M."/>
            <person name="Schmutz J."/>
            <person name="Jabbour D."/>
            <person name="Luo H."/>
            <person name="Baker S.E."/>
            <person name="Pisabarro A.G."/>
            <person name="Walton J.D."/>
            <person name="Blanchette R.A."/>
            <person name="Henrissat B."/>
            <person name="Martin F."/>
            <person name="Cullen D."/>
            <person name="Hibbett D.S."/>
            <person name="Grigoriev I.V."/>
        </authorList>
    </citation>
    <scope>NUCLEOTIDE SEQUENCE [LARGE SCALE GENOMIC DNA]</scope>
    <source>
        <strain evidence="4">CBS 339.88</strain>
    </source>
</reference>
<keyword evidence="2" id="KW-0472">Membrane</keyword>
<dbReference type="HOGENOM" id="CLU_1086039_0_0_1"/>
<sequence length="256" mass="28322">MFNTLAHLMYGLDASGSKPMNGDHGSKNPAVTPATPPAPASPFTDDNHYSNRDAAMRKTKLKGKAPQSSTSPAQVDKLTLQSQGRAFSWKALQQVRQLVPTMMVFVGHGGLYFGFAILAKVANAVLLTTQSGPLQAAAIPWMMALYPVLVTRIYLSMVHYLHFGLPMKRPRMLGSYDGPGENYAWIDEEGMVFVDGVSGQWDDEAQEEETDWVDGDAEYLRPWRTTTLDLVPGRMTFAARESLATPSILDFRDEEY</sequence>
<dbReference type="AlphaFoldDB" id="A0A067SLF4"/>
<feature type="region of interest" description="Disordered" evidence="1">
    <location>
        <begin position="16"/>
        <end position="50"/>
    </location>
</feature>
<keyword evidence="2" id="KW-1133">Transmembrane helix</keyword>
<accession>A0A067SLF4</accession>
<protein>
    <submittedName>
        <fullName evidence="3">Uncharacterized protein</fullName>
    </submittedName>
</protein>
<name>A0A067SLF4_GALM3</name>
<evidence type="ECO:0000313" key="4">
    <source>
        <dbReference type="Proteomes" id="UP000027222"/>
    </source>
</evidence>
<organism evidence="3 4">
    <name type="scientific">Galerina marginata (strain CBS 339.88)</name>
    <dbReference type="NCBI Taxonomy" id="685588"/>
    <lineage>
        <taxon>Eukaryota</taxon>
        <taxon>Fungi</taxon>
        <taxon>Dikarya</taxon>
        <taxon>Basidiomycota</taxon>
        <taxon>Agaricomycotina</taxon>
        <taxon>Agaricomycetes</taxon>
        <taxon>Agaricomycetidae</taxon>
        <taxon>Agaricales</taxon>
        <taxon>Agaricineae</taxon>
        <taxon>Strophariaceae</taxon>
        <taxon>Galerina</taxon>
    </lineage>
</organism>
<proteinExistence type="predicted"/>
<dbReference type="EMBL" id="KL142391">
    <property type="protein sequence ID" value="KDR71736.1"/>
    <property type="molecule type" value="Genomic_DNA"/>
</dbReference>
<evidence type="ECO:0000256" key="2">
    <source>
        <dbReference type="SAM" id="Phobius"/>
    </source>
</evidence>
<gene>
    <name evidence="3" type="ORF">GALMADRAFT_778216</name>
</gene>
<evidence type="ECO:0000256" key="1">
    <source>
        <dbReference type="SAM" id="MobiDB-lite"/>
    </source>
</evidence>
<evidence type="ECO:0000313" key="3">
    <source>
        <dbReference type="EMBL" id="KDR71736.1"/>
    </source>
</evidence>
<keyword evidence="4" id="KW-1185">Reference proteome</keyword>